<dbReference type="GO" id="GO:0016887">
    <property type="term" value="F:ATP hydrolysis activity"/>
    <property type="evidence" value="ECO:0007669"/>
    <property type="project" value="InterPro"/>
</dbReference>
<comment type="caution">
    <text evidence="10">The sequence shown here is derived from an EMBL/GenBank/DDBJ whole genome shotgun (WGS) entry which is preliminary data.</text>
</comment>
<dbReference type="InterPro" id="IPR001270">
    <property type="entry name" value="ClpA/B"/>
</dbReference>
<dbReference type="GO" id="GO:0005788">
    <property type="term" value="C:endoplasmic reticulum lumen"/>
    <property type="evidence" value="ECO:0007669"/>
    <property type="project" value="UniProtKB-SubCell"/>
</dbReference>
<organism evidence="10 11">
    <name type="scientific">Argiope bruennichi</name>
    <name type="common">Wasp spider</name>
    <name type="synonym">Aranea bruennichi</name>
    <dbReference type="NCBI Taxonomy" id="94029"/>
    <lineage>
        <taxon>Eukaryota</taxon>
        <taxon>Metazoa</taxon>
        <taxon>Ecdysozoa</taxon>
        <taxon>Arthropoda</taxon>
        <taxon>Chelicerata</taxon>
        <taxon>Arachnida</taxon>
        <taxon>Araneae</taxon>
        <taxon>Araneomorphae</taxon>
        <taxon>Entelegynae</taxon>
        <taxon>Araneoidea</taxon>
        <taxon>Araneidae</taxon>
        <taxon>Argiope</taxon>
    </lineage>
</organism>
<dbReference type="GO" id="GO:0005524">
    <property type="term" value="F:ATP binding"/>
    <property type="evidence" value="ECO:0007669"/>
    <property type="project" value="UniProtKB-KW"/>
</dbReference>
<reference evidence="10" key="1">
    <citation type="journal article" date="2020" name="bioRxiv">
        <title>Chromosome-level reference genome of the European wasp spider Argiope bruennichi: a resource for studies on range expansion and evolutionary adaptation.</title>
        <authorList>
            <person name="Sheffer M.M."/>
            <person name="Hoppe A."/>
            <person name="Krehenwinkel H."/>
            <person name="Uhl G."/>
            <person name="Kuss A.W."/>
            <person name="Jensen L."/>
            <person name="Jensen C."/>
            <person name="Gillespie R.G."/>
            <person name="Hoff K.J."/>
            <person name="Prost S."/>
        </authorList>
    </citation>
    <scope>NUCLEOTIDE SEQUENCE</scope>
</reference>
<evidence type="ECO:0000259" key="9">
    <source>
        <dbReference type="Pfam" id="PF21376"/>
    </source>
</evidence>
<comment type="similarity">
    <text evidence="2">Belongs to the ClpA/ClpB family. Torsin subfamily.</text>
</comment>
<dbReference type="Proteomes" id="UP000807504">
    <property type="component" value="Unassembled WGS sequence"/>
</dbReference>
<comment type="subcellular location">
    <subcellularLocation>
        <location evidence="1">Endoplasmic reticulum lumen</location>
    </subcellularLocation>
</comment>
<dbReference type="PANTHER" id="PTHR10760:SF2">
    <property type="entry name" value="LD13476P-RELATED"/>
    <property type="match status" value="1"/>
</dbReference>
<dbReference type="PANTHER" id="PTHR10760">
    <property type="entry name" value="TORSIN"/>
    <property type="match status" value="1"/>
</dbReference>
<keyword evidence="6" id="KW-0067">ATP-binding</keyword>
<evidence type="ECO:0000256" key="7">
    <source>
        <dbReference type="ARBA" id="ARBA00023180"/>
    </source>
</evidence>
<sequence>MVSTIEVTIALCFIALPCLSTCLQHFNSACVLATGTGTVIFSVLIGWQIGFPWTEKCGHSWANFNSTSFYAHLQEYLYGQHLVTFVVTQSLKAHISKPQPSKALVMSFHGWTGSGKNYASKMIAGALYSKGSQSEFVHWYIGTRDFPHLSEIEQYRDRLQREIPEYTKRCGQSLFIFDEMDKMAPGIIDAIKPFIDFYDEIDGIDYRRNIFIFLSNAGGSEITRVAFNFWLDGKDREDINMRDIEPLVNQGAFNEIGGLQYSQIVEKNLIDVYVPFLPLERTHVKKCIAHEFKMRGQIADDDLIDKISNQIVYYPPQFELFSVSGCKKISHKVDVYGSDII</sequence>
<keyword evidence="3 8" id="KW-0732">Signal</keyword>
<keyword evidence="5" id="KW-0256">Endoplasmic reticulum</keyword>
<keyword evidence="11" id="KW-1185">Reference proteome</keyword>
<dbReference type="Pfam" id="PF21376">
    <property type="entry name" value="TOR1A_C"/>
    <property type="match status" value="1"/>
</dbReference>
<dbReference type="PRINTS" id="PR00300">
    <property type="entry name" value="CLPPROTEASEA"/>
</dbReference>
<dbReference type="InterPro" id="IPR010448">
    <property type="entry name" value="Torsin"/>
</dbReference>
<dbReference type="OrthoDB" id="19623at2759"/>
<evidence type="ECO:0000256" key="5">
    <source>
        <dbReference type="ARBA" id="ARBA00022824"/>
    </source>
</evidence>
<dbReference type="Pfam" id="PF06309">
    <property type="entry name" value="Torsin"/>
    <property type="match status" value="1"/>
</dbReference>
<evidence type="ECO:0000256" key="2">
    <source>
        <dbReference type="ARBA" id="ARBA00006235"/>
    </source>
</evidence>
<feature type="domain" description="Torsin-1A C-terminal" evidence="9">
    <location>
        <begin position="279"/>
        <end position="336"/>
    </location>
</feature>
<evidence type="ECO:0000313" key="10">
    <source>
        <dbReference type="EMBL" id="KAF8784607.1"/>
    </source>
</evidence>
<keyword evidence="4" id="KW-0547">Nucleotide-binding</keyword>
<keyword evidence="7" id="KW-0325">Glycoprotein</keyword>
<dbReference type="InterPro" id="IPR027417">
    <property type="entry name" value="P-loop_NTPase"/>
</dbReference>
<protein>
    <submittedName>
        <fullName evidence="10">Torsin-1B like protein</fullName>
    </submittedName>
</protein>
<dbReference type="SUPFAM" id="SSF52540">
    <property type="entry name" value="P-loop containing nucleoside triphosphate hydrolases"/>
    <property type="match status" value="1"/>
</dbReference>
<dbReference type="InterPro" id="IPR049337">
    <property type="entry name" value="TOR1A_C"/>
</dbReference>
<dbReference type="OMA" id="ECCDDRS"/>
<evidence type="ECO:0000256" key="4">
    <source>
        <dbReference type="ARBA" id="ARBA00022741"/>
    </source>
</evidence>
<feature type="signal peptide" evidence="8">
    <location>
        <begin position="1"/>
        <end position="20"/>
    </location>
</feature>
<dbReference type="GO" id="GO:0071218">
    <property type="term" value="P:cellular response to misfolded protein"/>
    <property type="evidence" value="ECO:0007669"/>
    <property type="project" value="TreeGrafter"/>
</dbReference>
<feature type="chain" id="PRO_5035872485" evidence="8">
    <location>
        <begin position="21"/>
        <end position="341"/>
    </location>
</feature>
<dbReference type="EMBL" id="JABXBU010000030">
    <property type="protein sequence ID" value="KAF8784607.1"/>
    <property type="molecule type" value="Genomic_DNA"/>
</dbReference>
<evidence type="ECO:0000313" key="11">
    <source>
        <dbReference type="Proteomes" id="UP000807504"/>
    </source>
</evidence>
<evidence type="ECO:0000256" key="1">
    <source>
        <dbReference type="ARBA" id="ARBA00004319"/>
    </source>
</evidence>
<accession>A0A8T0F0J0</accession>
<dbReference type="Gene3D" id="3.40.50.300">
    <property type="entry name" value="P-loop containing nucleotide triphosphate hydrolases"/>
    <property type="match status" value="1"/>
</dbReference>
<reference evidence="10" key="2">
    <citation type="submission" date="2020-06" db="EMBL/GenBank/DDBJ databases">
        <authorList>
            <person name="Sheffer M."/>
        </authorList>
    </citation>
    <scope>NUCLEOTIDE SEQUENCE</scope>
</reference>
<evidence type="ECO:0000256" key="8">
    <source>
        <dbReference type="SAM" id="SignalP"/>
    </source>
</evidence>
<gene>
    <name evidence="10" type="ORF">HNY73_010259</name>
</gene>
<evidence type="ECO:0000256" key="6">
    <source>
        <dbReference type="ARBA" id="ARBA00022840"/>
    </source>
</evidence>
<evidence type="ECO:0000256" key="3">
    <source>
        <dbReference type="ARBA" id="ARBA00022729"/>
    </source>
</evidence>
<proteinExistence type="inferred from homology"/>
<dbReference type="AlphaFoldDB" id="A0A8T0F0J0"/>
<name>A0A8T0F0J0_ARGBR</name>
<dbReference type="FunFam" id="3.40.50.300:FF:002276">
    <property type="entry name" value="Torsin, putative"/>
    <property type="match status" value="1"/>
</dbReference>